<keyword evidence="3" id="KW-1185">Reference proteome</keyword>
<dbReference type="GO" id="GO:0030649">
    <property type="term" value="P:aminoglycoside antibiotic catabolic process"/>
    <property type="evidence" value="ECO:0007669"/>
    <property type="project" value="TreeGrafter"/>
</dbReference>
<feature type="domain" description="N-acetyltransferase" evidence="1">
    <location>
        <begin position="1"/>
        <end position="143"/>
    </location>
</feature>
<dbReference type="OrthoDB" id="9765580at2"/>
<gene>
    <name evidence="2" type="ORF">CLV62_12267</name>
</gene>
<dbReference type="EMBL" id="QICL01000022">
    <property type="protein sequence ID" value="PXV62112.1"/>
    <property type="molecule type" value="Genomic_DNA"/>
</dbReference>
<evidence type="ECO:0000313" key="3">
    <source>
        <dbReference type="Proteomes" id="UP000247973"/>
    </source>
</evidence>
<dbReference type="PROSITE" id="PS51186">
    <property type="entry name" value="GNAT"/>
    <property type="match status" value="1"/>
</dbReference>
<dbReference type="PANTHER" id="PTHR37817:SF1">
    <property type="entry name" value="N-ACETYLTRANSFERASE EIS"/>
    <property type="match status" value="1"/>
</dbReference>
<keyword evidence="2" id="KW-0808">Transferase</keyword>
<dbReference type="AlphaFoldDB" id="A0A2V3PMW3"/>
<sequence length="282" mass="33400">MIQFANKNTASEVRSMWKTCFEDTEEYMDLYFSRQYRDENTLIYWVDKKAVASLQMIPYTIRFYGEVIPFYYLAGLCTLSEYRNKGYMGKLIRESFSIMRERNIPLSILVPAEDWLFGYYEKYGFATTFDKGTKDIEFSKFLKKQESNWSDAYQEFDKIYQQNDFCVLKSEYDFETIVKEYLQDDCPPKYNLAGMSYIIAPSVMLRLYAKKNLDKNFKIKVEKDIYQISKGEVAQSNSSDFDIAVNINMLTRLLFGFHTSELAIEYSSLFEEHQPILNLMLE</sequence>
<proteinExistence type="predicted"/>
<name>A0A2V3PMW3_9BACT</name>
<dbReference type="PANTHER" id="PTHR37817">
    <property type="entry name" value="N-ACETYLTRANSFERASE EIS"/>
    <property type="match status" value="1"/>
</dbReference>
<reference evidence="2 3" key="1">
    <citation type="submission" date="2018-03" db="EMBL/GenBank/DDBJ databases">
        <title>Genomic Encyclopedia of Archaeal and Bacterial Type Strains, Phase II (KMG-II): from individual species to whole genera.</title>
        <authorList>
            <person name="Goeker M."/>
        </authorList>
    </citation>
    <scope>NUCLEOTIDE SEQUENCE [LARGE SCALE GENOMIC DNA]</scope>
    <source>
        <strain evidence="2 3">DSM 100214</strain>
    </source>
</reference>
<dbReference type="SUPFAM" id="SSF55729">
    <property type="entry name" value="Acyl-CoA N-acyltransferases (Nat)"/>
    <property type="match status" value="1"/>
</dbReference>
<protein>
    <submittedName>
        <fullName evidence="2">Acetyltransferase (GNAT) family protein</fullName>
    </submittedName>
</protein>
<evidence type="ECO:0000313" key="2">
    <source>
        <dbReference type="EMBL" id="PXV62112.1"/>
    </source>
</evidence>
<dbReference type="InterPro" id="IPR016181">
    <property type="entry name" value="Acyl_CoA_acyltransferase"/>
</dbReference>
<dbReference type="Proteomes" id="UP000247973">
    <property type="component" value="Unassembled WGS sequence"/>
</dbReference>
<dbReference type="InterPro" id="IPR051554">
    <property type="entry name" value="Acetyltransferase_Eis"/>
</dbReference>
<dbReference type="GO" id="GO:0034069">
    <property type="term" value="F:aminoglycoside N-acetyltransferase activity"/>
    <property type="evidence" value="ECO:0007669"/>
    <property type="project" value="TreeGrafter"/>
</dbReference>
<evidence type="ECO:0000259" key="1">
    <source>
        <dbReference type="PROSITE" id="PS51186"/>
    </source>
</evidence>
<accession>A0A2V3PMW3</accession>
<dbReference type="RefSeq" id="WP_110311655.1">
    <property type="nucleotide sequence ID" value="NZ_QICL01000022.1"/>
</dbReference>
<organism evidence="2 3">
    <name type="scientific">Dysgonomonas alginatilytica</name>
    <dbReference type="NCBI Taxonomy" id="1605892"/>
    <lineage>
        <taxon>Bacteria</taxon>
        <taxon>Pseudomonadati</taxon>
        <taxon>Bacteroidota</taxon>
        <taxon>Bacteroidia</taxon>
        <taxon>Bacteroidales</taxon>
        <taxon>Dysgonomonadaceae</taxon>
        <taxon>Dysgonomonas</taxon>
    </lineage>
</organism>
<dbReference type="Pfam" id="PF13527">
    <property type="entry name" value="Acetyltransf_9"/>
    <property type="match status" value="1"/>
</dbReference>
<dbReference type="InterPro" id="IPR000182">
    <property type="entry name" value="GNAT_dom"/>
</dbReference>
<dbReference type="Gene3D" id="3.40.630.30">
    <property type="match status" value="1"/>
</dbReference>
<comment type="caution">
    <text evidence="2">The sequence shown here is derived from an EMBL/GenBank/DDBJ whole genome shotgun (WGS) entry which is preliminary data.</text>
</comment>
<dbReference type="CDD" id="cd04301">
    <property type="entry name" value="NAT_SF"/>
    <property type="match status" value="1"/>
</dbReference>